<reference evidence="1 2" key="1">
    <citation type="journal article" date="2012" name="ISME J.">
        <title>Nitrification expanded: discovery, physiology and genomics of a nitrite-oxidizing bacterium from the phylum Chloroflexi.</title>
        <authorList>
            <person name="Sorokin D.Y."/>
            <person name="Lucker S."/>
            <person name="Vejmelkova D."/>
            <person name="Kostrikina N.A."/>
            <person name="Kleerebezem R."/>
            <person name="Rijpstra W.I."/>
            <person name="Damste J.S."/>
            <person name="Le Paslier D."/>
            <person name="Muyzer G."/>
            <person name="Wagner M."/>
            <person name="van Loosdrecht M.C."/>
            <person name="Daims H."/>
        </authorList>
    </citation>
    <scope>NUCLEOTIDE SEQUENCE [LARGE SCALE GENOMIC DNA]</scope>
    <source>
        <strain evidence="2">none</strain>
    </source>
</reference>
<protein>
    <submittedName>
        <fullName evidence="1">Uncharacterized protein</fullName>
    </submittedName>
</protein>
<evidence type="ECO:0000313" key="2">
    <source>
        <dbReference type="Proteomes" id="UP000004221"/>
    </source>
</evidence>
<dbReference type="Proteomes" id="UP000004221">
    <property type="component" value="Unassembled WGS sequence"/>
</dbReference>
<dbReference type="EMBL" id="CAGS01000148">
    <property type="protein sequence ID" value="CCF83464.1"/>
    <property type="molecule type" value="Genomic_DNA"/>
</dbReference>
<evidence type="ECO:0000313" key="1">
    <source>
        <dbReference type="EMBL" id="CCF83464.1"/>
    </source>
</evidence>
<comment type="caution">
    <text evidence="1">The sequence shown here is derived from an EMBL/GenBank/DDBJ whole genome shotgun (WGS) entry which is preliminary data.</text>
</comment>
<accession>I4EFK2</accession>
<organism evidence="1 2">
    <name type="scientific">Nitrolancea hollandica Lb</name>
    <dbReference type="NCBI Taxonomy" id="1129897"/>
    <lineage>
        <taxon>Bacteria</taxon>
        <taxon>Pseudomonadati</taxon>
        <taxon>Thermomicrobiota</taxon>
        <taxon>Thermomicrobia</taxon>
        <taxon>Sphaerobacterales</taxon>
        <taxon>Sphaerobacterineae</taxon>
        <taxon>Sphaerobacteraceae</taxon>
        <taxon>Nitrolancea</taxon>
    </lineage>
</organism>
<gene>
    <name evidence="1" type="ORF">NITHO_2310007</name>
</gene>
<dbReference type="AlphaFoldDB" id="I4EFK2"/>
<sequence length="42" mass="4380">MVIAETWVHVDDFLSGVPLIVIGGAFQGIGLARAKIDGAEGR</sequence>
<keyword evidence="2" id="KW-1185">Reference proteome</keyword>
<proteinExistence type="predicted"/>
<name>I4EFK2_9BACT</name>